<evidence type="ECO:0000256" key="3">
    <source>
        <dbReference type="ARBA" id="ARBA00022833"/>
    </source>
</evidence>
<evidence type="ECO:0000313" key="7">
    <source>
        <dbReference type="Proteomes" id="UP000035352"/>
    </source>
</evidence>
<dbReference type="Pfam" id="PF04828">
    <property type="entry name" value="GFA"/>
    <property type="match status" value="1"/>
</dbReference>
<dbReference type="AlphaFoldDB" id="A0A0G3BU58"/>
<sequence length="112" mass="12391">MHGVCHCTNCKRRTGSAFGISSYFPKSSVVETSGPTQVYAFHHVAQQHEQTRHFCPTCGTTLFWLVSTLPELIGVAGGCFADQGLPAPTYSLTHAKKEDWLSLPPHWKVYPD</sequence>
<evidence type="ECO:0000256" key="2">
    <source>
        <dbReference type="ARBA" id="ARBA00022723"/>
    </source>
</evidence>
<evidence type="ECO:0000313" key="6">
    <source>
        <dbReference type="EMBL" id="AKJ30896.1"/>
    </source>
</evidence>
<feature type="domain" description="CENP-V/GFA" evidence="5">
    <location>
        <begin position="1"/>
        <end position="91"/>
    </location>
</feature>
<comment type="similarity">
    <text evidence="1">Belongs to the Gfa family.</text>
</comment>
<keyword evidence="7" id="KW-1185">Reference proteome</keyword>
<dbReference type="GO" id="GO:0046872">
    <property type="term" value="F:metal ion binding"/>
    <property type="evidence" value="ECO:0007669"/>
    <property type="project" value="UniProtKB-KW"/>
</dbReference>
<keyword evidence="4" id="KW-0456">Lyase</keyword>
<dbReference type="InterPro" id="IPR006913">
    <property type="entry name" value="CENP-V/GFA"/>
</dbReference>
<dbReference type="PANTHER" id="PTHR33337:SF40">
    <property type="entry name" value="CENP-V_GFA DOMAIN-CONTAINING PROTEIN-RELATED"/>
    <property type="match status" value="1"/>
</dbReference>
<dbReference type="GO" id="GO:0016846">
    <property type="term" value="F:carbon-sulfur lyase activity"/>
    <property type="evidence" value="ECO:0007669"/>
    <property type="project" value="InterPro"/>
</dbReference>
<dbReference type="STRING" id="413882.AAW51_4205"/>
<dbReference type="EMBL" id="CP011371">
    <property type="protein sequence ID" value="AKJ30896.1"/>
    <property type="molecule type" value="Genomic_DNA"/>
</dbReference>
<keyword evidence="3" id="KW-0862">Zinc</keyword>
<dbReference type="InterPro" id="IPR011057">
    <property type="entry name" value="Mss4-like_sf"/>
</dbReference>
<dbReference type="PROSITE" id="PS51891">
    <property type="entry name" value="CENP_V_GFA"/>
    <property type="match status" value="1"/>
</dbReference>
<dbReference type="KEGG" id="pbh:AAW51_4205"/>
<evidence type="ECO:0000259" key="5">
    <source>
        <dbReference type="PROSITE" id="PS51891"/>
    </source>
</evidence>
<organism evidence="6 7">
    <name type="scientific">Caldimonas brevitalea</name>
    <dbReference type="NCBI Taxonomy" id="413882"/>
    <lineage>
        <taxon>Bacteria</taxon>
        <taxon>Pseudomonadati</taxon>
        <taxon>Pseudomonadota</taxon>
        <taxon>Betaproteobacteria</taxon>
        <taxon>Burkholderiales</taxon>
        <taxon>Sphaerotilaceae</taxon>
        <taxon>Caldimonas</taxon>
    </lineage>
</organism>
<keyword evidence="2" id="KW-0479">Metal-binding</keyword>
<name>A0A0G3BU58_9BURK</name>
<dbReference type="Gene3D" id="3.90.1590.10">
    <property type="entry name" value="glutathione-dependent formaldehyde- activating enzyme (gfa)"/>
    <property type="match status" value="1"/>
</dbReference>
<dbReference type="Proteomes" id="UP000035352">
    <property type="component" value="Chromosome"/>
</dbReference>
<gene>
    <name evidence="6" type="ORF">AAW51_4205</name>
</gene>
<dbReference type="PANTHER" id="PTHR33337">
    <property type="entry name" value="GFA DOMAIN-CONTAINING PROTEIN"/>
    <property type="match status" value="1"/>
</dbReference>
<accession>A0A0G3BU58</accession>
<evidence type="ECO:0000256" key="1">
    <source>
        <dbReference type="ARBA" id="ARBA00005495"/>
    </source>
</evidence>
<dbReference type="SUPFAM" id="SSF51316">
    <property type="entry name" value="Mss4-like"/>
    <property type="match status" value="1"/>
</dbReference>
<reference evidence="6 7" key="1">
    <citation type="submission" date="2015-05" db="EMBL/GenBank/DDBJ databases">
        <authorList>
            <person name="Tang B."/>
            <person name="Yu Y."/>
        </authorList>
    </citation>
    <scope>NUCLEOTIDE SEQUENCE [LARGE SCALE GENOMIC DNA]</scope>
    <source>
        <strain evidence="6 7">DSM 7029</strain>
    </source>
</reference>
<evidence type="ECO:0000256" key="4">
    <source>
        <dbReference type="ARBA" id="ARBA00023239"/>
    </source>
</evidence>
<proteinExistence type="inferred from homology"/>
<protein>
    <recommendedName>
        <fullName evidence="5">CENP-V/GFA domain-containing protein</fullName>
    </recommendedName>
</protein>